<sequence length="258" mass="27537">MDMDLAYANGAFIAGADAYPARWAARAAAFRASLGARAHAFEYGPGARQRGDLFLPEGAVRGCVTFIHGGYWLRFDPSLWSHLAAGVLARGWACAMPGYTLAPDARIAGMTQEMVRALAVIAARVPGLQVVTGHSAGGHLAARMGCIDLEVPGVVRVVPISPVAELEPLTHTKMHTDLRLDAAEIAAESPARLNLKPNISSHVWVGGGERPSFLWQARLLSENWACDWTVAPGKHHFDVIDAMEDPASDLVTALIATL</sequence>
<dbReference type="STRING" id="1077947.SAMN05216227_101029"/>
<evidence type="ECO:0000256" key="1">
    <source>
        <dbReference type="ARBA" id="ARBA00022801"/>
    </source>
</evidence>
<dbReference type="GO" id="GO:0016787">
    <property type="term" value="F:hydrolase activity"/>
    <property type="evidence" value="ECO:0007669"/>
    <property type="project" value="UniProtKB-KW"/>
</dbReference>
<accession>A0A1H8F482</accession>
<evidence type="ECO:0000313" key="3">
    <source>
        <dbReference type="EMBL" id="SEN26681.1"/>
    </source>
</evidence>
<dbReference type="PANTHER" id="PTHR48081">
    <property type="entry name" value="AB HYDROLASE SUPERFAMILY PROTEIN C4A8.06C"/>
    <property type="match status" value="1"/>
</dbReference>
<dbReference type="AlphaFoldDB" id="A0A1H8F482"/>
<organism evidence="3 4">
    <name type="scientific">Pseudorhodobacter antarcticus</name>
    <dbReference type="NCBI Taxonomy" id="1077947"/>
    <lineage>
        <taxon>Bacteria</taxon>
        <taxon>Pseudomonadati</taxon>
        <taxon>Pseudomonadota</taxon>
        <taxon>Alphaproteobacteria</taxon>
        <taxon>Rhodobacterales</taxon>
        <taxon>Paracoccaceae</taxon>
        <taxon>Pseudorhodobacter</taxon>
    </lineage>
</organism>
<dbReference type="SUPFAM" id="SSF53474">
    <property type="entry name" value="alpha/beta-Hydrolases"/>
    <property type="match status" value="1"/>
</dbReference>
<evidence type="ECO:0000313" key="4">
    <source>
        <dbReference type="Proteomes" id="UP000183002"/>
    </source>
</evidence>
<evidence type="ECO:0000259" key="2">
    <source>
        <dbReference type="Pfam" id="PF07859"/>
    </source>
</evidence>
<dbReference type="EMBL" id="FOCO01000010">
    <property type="protein sequence ID" value="SEN26681.1"/>
    <property type="molecule type" value="Genomic_DNA"/>
</dbReference>
<gene>
    <name evidence="3" type="ORF">SAMN05216227_101029</name>
</gene>
<proteinExistence type="predicted"/>
<keyword evidence="4" id="KW-1185">Reference proteome</keyword>
<name>A0A1H8F482_9RHOB</name>
<dbReference type="OrthoDB" id="9771666at2"/>
<feature type="domain" description="Alpha/beta hydrolase fold-3" evidence="2">
    <location>
        <begin position="65"/>
        <end position="175"/>
    </location>
</feature>
<dbReference type="Pfam" id="PF07859">
    <property type="entry name" value="Abhydrolase_3"/>
    <property type="match status" value="1"/>
</dbReference>
<reference evidence="3 4" key="1">
    <citation type="submission" date="2016-10" db="EMBL/GenBank/DDBJ databases">
        <authorList>
            <person name="de Groot N.N."/>
        </authorList>
    </citation>
    <scope>NUCLEOTIDE SEQUENCE [LARGE SCALE GENOMIC DNA]</scope>
    <source>
        <strain evidence="3 4">CGMCC 1.10836</strain>
    </source>
</reference>
<dbReference type="PANTHER" id="PTHR48081:SF33">
    <property type="entry name" value="KYNURENINE FORMAMIDASE"/>
    <property type="match status" value="1"/>
</dbReference>
<dbReference type="InterPro" id="IPR029058">
    <property type="entry name" value="AB_hydrolase_fold"/>
</dbReference>
<dbReference type="InterPro" id="IPR050300">
    <property type="entry name" value="GDXG_lipolytic_enzyme"/>
</dbReference>
<dbReference type="InterPro" id="IPR013094">
    <property type="entry name" value="AB_hydrolase_3"/>
</dbReference>
<dbReference type="RefSeq" id="WP_050518377.1">
    <property type="nucleotide sequence ID" value="NZ_FOCO01000010.1"/>
</dbReference>
<dbReference type="Proteomes" id="UP000183002">
    <property type="component" value="Unassembled WGS sequence"/>
</dbReference>
<protein>
    <submittedName>
        <fullName evidence="3">Alpha/beta hydrolase fold</fullName>
    </submittedName>
</protein>
<keyword evidence="1 3" id="KW-0378">Hydrolase</keyword>
<dbReference type="Gene3D" id="3.40.50.1820">
    <property type="entry name" value="alpha/beta hydrolase"/>
    <property type="match status" value="1"/>
</dbReference>